<comment type="caution">
    <text evidence="1">The sequence shown here is derived from an EMBL/GenBank/DDBJ whole genome shotgun (WGS) entry which is preliminary data.</text>
</comment>
<evidence type="ECO:0000313" key="2">
    <source>
        <dbReference type="Proteomes" id="UP000271227"/>
    </source>
</evidence>
<accession>A0A3M0CEE1</accession>
<organism evidence="1 2">
    <name type="scientific">Eilatimonas milleporae</name>
    <dbReference type="NCBI Taxonomy" id="911205"/>
    <lineage>
        <taxon>Bacteria</taxon>
        <taxon>Pseudomonadati</taxon>
        <taxon>Pseudomonadota</taxon>
        <taxon>Alphaproteobacteria</taxon>
        <taxon>Kordiimonadales</taxon>
        <taxon>Kordiimonadaceae</taxon>
        <taxon>Eilatimonas</taxon>
    </lineage>
</organism>
<dbReference type="InParanoid" id="A0A3M0CEE1"/>
<dbReference type="AlphaFoldDB" id="A0A3M0CEE1"/>
<dbReference type="Pfam" id="PF14384">
    <property type="entry name" value="BrnA_antitoxin"/>
    <property type="match status" value="1"/>
</dbReference>
<dbReference type="RefSeq" id="WP_121938929.1">
    <property type="nucleotide sequence ID" value="NZ_REFR01000011.1"/>
</dbReference>
<keyword evidence="2" id="KW-1185">Reference proteome</keyword>
<sequence length="87" mass="10151">MTKRYDKELSVEDLAAMPDSDIDYSDIPELDKTFWKNAKLTMPAKKEKVTIRIDADVIEWFKSKGKGYQSHMNAILKAYVHTQLQDR</sequence>
<reference evidence="1 2" key="1">
    <citation type="submission" date="2018-10" db="EMBL/GenBank/DDBJ databases">
        <title>Genomic Encyclopedia of Archaeal and Bacterial Type Strains, Phase II (KMG-II): from individual species to whole genera.</title>
        <authorList>
            <person name="Goeker M."/>
        </authorList>
    </citation>
    <scope>NUCLEOTIDE SEQUENCE [LARGE SCALE GENOMIC DNA]</scope>
    <source>
        <strain evidence="1 2">DSM 25217</strain>
    </source>
</reference>
<dbReference type="OrthoDB" id="361944at2"/>
<dbReference type="InterPro" id="IPR025528">
    <property type="entry name" value="BrnA_antitoxin"/>
</dbReference>
<dbReference type="EMBL" id="REFR01000011">
    <property type="protein sequence ID" value="RMB08194.1"/>
    <property type="molecule type" value="Genomic_DNA"/>
</dbReference>
<proteinExistence type="predicted"/>
<gene>
    <name evidence="1" type="ORF">BXY39_2290</name>
</gene>
<dbReference type="Proteomes" id="UP000271227">
    <property type="component" value="Unassembled WGS sequence"/>
</dbReference>
<evidence type="ECO:0000313" key="1">
    <source>
        <dbReference type="EMBL" id="RMB08194.1"/>
    </source>
</evidence>
<protein>
    <submittedName>
        <fullName evidence="1">Uncharacterized protein (DUF4415 family)</fullName>
    </submittedName>
</protein>
<name>A0A3M0CEE1_9PROT</name>